<protein>
    <recommendedName>
        <fullName evidence="2 5">Cell shape-determining protein MreC</fullName>
    </recommendedName>
    <alternativeName>
        <fullName evidence="4 5">Cell shape protein MreC</fullName>
    </alternativeName>
</protein>
<sequence length="277" mass="30895">MRNLLIFITKYNAFFLFLIFEIASLIIYVKYNSFQKATFINSTNKVISEFYTRADEVKGYLSLREVNDQLAKENADLRNQLRSSKFLDSVAKHVVNDTIYKQQYEYIDAKVINNSVNKRNNYLTITKGSKDGVAKGMGVITGAGVVGKVVLVGEHISIVQSLLHKDSRFSAMLATNKEIGYLEWGDDLDPHKGLLVDVSNTAQPKIGEMVVTSQLSLFPAGIPIGKVSKLNAKGAGFFLNMEVALSVDFSKLEYVYVINNKLATEQAGLEAQEKKDE</sequence>
<evidence type="ECO:0000256" key="1">
    <source>
        <dbReference type="ARBA" id="ARBA00009369"/>
    </source>
</evidence>
<dbReference type="PANTHER" id="PTHR34138:SF1">
    <property type="entry name" value="CELL SHAPE-DETERMINING PROTEIN MREC"/>
    <property type="match status" value="1"/>
</dbReference>
<proteinExistence type="inferred from homology"/>
<evidence type="ECO:0000256" key="6">
    <source>
        <dbReference type="SAM" id="Phobius"/>
    </source>
</evidence>
<gene>
    <name evidence="8" type="primary">mreC</name>
    <name evidence="8" type="ORF">IDJ77_23115</name>
</gene>
<dbReference type="Gene3D" id="2.40.10.340">
    <property type="entry name" value="Rod shape-determining protein MreC, domain 1"/>
    <property type="match status" value="1"/>
</dbReference>
<dbReference type="NCBIfam" id="NF010532">
    <property type="entry name" value="PRK13922.9-3"/>
    <property type="match status" value="1"/>
</dbReference>
<name>A0ABR7WWQ2_9SPHI</name>
<dbReference type="Pfam" id="PF04085">
    <property type="entry name" value="MreC"/>
    <property type="match status" value="1"/>
</dbReference>
<dbReference type="RefSeq" id="WP_191191359.1">
    <property type="nucleotide sequence ID" value="NZ_JACWMY010000014.1"/>
</dbReference>
<comment type="similarity">
    <text evidence="1 5">Belongs to the MreC family.</text>
</comment>
<comment type="caution">
    <text evidence="8">The sequence shown here is derived from an EMBL/GenBank/DDBJ whole genome shotgun (WGS) entry which is preliminary data.</text>
</comment>
<reference evidence="8 9" key="1">
    <citation type="submission" date="2020-09" db="EMBL/GenBank/DDBJ databases">
        <title>Novel species of Mucilaginibacter isolated from a glacier on the Tibetan Plateau.</title>
        <authorList>
            <person name="Liu Q."/>
            <person name="Xin Y.-H."/>
        </authorList>
    </citation>
    <scope>NUCLEOTIDE SEQUENCE [LARGE SCALE GENOMIC DNA]</scope>
    <source>
        <strain evidence="8 9">ZT4R22</strain>
    </source>
</reference>
<dbReference type="InterPro" id="IPR055342">
    <property type="entry name" value="MreC_beta-barrel_core"/>
</dbReference>
<dbReference type="PANTHER" id="PTHR34138">
    <property type="entry name" value="CELL SHAPE-DETERMINING PROTEIN MREC"/>
    <property type="match status" value="1"/>
</dbReference>
<evidence type="ECO:0000256" key="4">
    <source>
        <dbReference type="ARBA" id="ARBA00032089"/>
    </source>
</evidence>
<accession>A0ABR7WWQ2</accession>
<evidence type="ECO:0000313" key="9">
    <source>
        <dbReference type="Proteomes" id="UP000606600"/>
    </source>
</evidence>
<dbReference type="EMBL" id="JACWMY010000014">
    <property type="protein sequence ID" value="MBD1366721.1"/>
    <property type="molecule type" value="Genomic_DNA"/>
</dbReference>
<keyword evidence="6" id="KW-1133">Transmembrane helix</keyword>
<keyword evidence="6" id="KW-0812">Transmembrane</keyword>
<evidence type="ECO:0000256" key="5">
    <source>
        <dbReference type="PIRNR" id="PIRNR038471"/>
    </source>
</evidence>
<keyword evidence="6" id="KW-0472">Membrane</keyword>
<dbReference type="InterPro" id="IPR042177">
    <property type="entry name" value="Cell/Rod_1"/>
</dbReference>
<dbReference type="PIRSF" id="PIRSF038471">
    <property type="entry name" value="MreC"/>
    <property type="match status" value="1"/>
</dbReference>
<dbReference type="Proteomes" id="UP000606600">
    <property type="component" value="Unassembled WGS sequence"/>
</dbReference>
<feature type="domain" description="Rod shape-determining protein MreC beta-barrel core" evidence="7">
    <location>
        <begin position="111"/>
        <end position="258"/>
    </location>
</feature>
<dbReference type="InterPro" id="IPR007221">
    <property type="entry name" value="MreC"/>
</dbReference>
<dbReference type="InterPro" id="IPR042175">
    <property type="entry name" value="Cell/Rod_MreC_2"/>
</dbReference>
<evidence type="ECO:0000256" key="2">
    <source>
        <dbReference type="ARBA" id="ARBA00013855"/>
    </source>
</evidence>
<dbReference type="Gene3D" id="2.40.10.350">
    <property type="entry name" value="Rod shape-determining protein MreC, domain 2"/>
    <property type="match status" value="1"/>
</dbReference>
<comment type="function">
    <text evidence="5">Involved in formation and maintenance of cell shape.</text>
</comment>
<evidence type="ECO:0000256" key="3">
    <source>
        <dbReference type="ARBA" id="ARBA00022960"/>
    </source>
</evidence>
<organism evidence="8 9">
    <name type="scientific">Mucilaginibacter pankratovii</name>
    <dbReference type="NCBI Taxonomy" id="2772110"/>
    <lineage>
        <taxon>Bacteria</taxon>
        <taxon>Pseudomonadati</taxon>
        <taxon>Bacteroidota</taxon>
        <taxon>Sphingobacteriia</taxon>
        <taxon>Sphingobacteriales</taxon>
        <taxon>Sphingobacteriaceae</taxon>
        <taxon>Mucilaginibacter</taxon>
    </lineage>
</organism>
<evidence type="ECO:0000259" key="7">
    <source>
        <dbReference type="Pfam" id="PF04085"/>
    </source>
</evidence>
<keyword evidence="9" id="KW-1185">Reference proteome</keyword>
<keyword evidence="3 5" id="KW-0133">Cell shape</keyword>
<feature type="transmembrane region" description="Helical" evidence="6">
    <location>
        <begin position="12"/>
        <end position="31"/>
    </location>
</feature>
<evidence type="ECO:0000313" key="8">
    <source>
        <dbReference type="EMBL" id="MBD1366721.1"/>
    </source>
</evidence>